<proteinExistence type="predicted"/>
<dbReference type="EMBL" id="CAXAMM010006158">
    <property type="protein sequence ID" value="CAK9010035.1"/>
    <property type="molecule type" value="Genomic_DNA"/>
</dbReference>
<reference evidence="1 2" key="1">
    <citation type="submission" date="2024-02" db="EMBL/GenBank/DDBJ databases">
        <authorList>
            <person name="Chen Y."/>
            <person name="Shah S."/>
            <person name="Dougan E. K."/>
            <person name="Thang M."/>
            <person name="Chan C."/>
        </authorList>
    </citation>
    <scope>NUCLEOTIDE SEQUENCE [LARGE SCALE GENOMIC DNA]</scope>
</reference>
<dbReference type="InterPro" id="IPR001163">
    <property type="entry name" value="Sm_dom_euk/arc"/>
</dbReference>
<dbReference type="Gene3D" id="2.30.30.100">
    <property type="match status" value="1"/>
</dbReference>
<gene>
    <name evidence="1" type="ORF">SCF082_LOCUS10503</name>
</gene>
<dbReference type="Pfam" id="PF01423">
    <property type="entry name" value="LSM"/>
    <property type="match status" value="1"/>
</dbReference>
<comment type="caution">
    <text evidence="1">The sequence shown here is derived from an EMBL/GenBank/DDBJ whole genome shotgun (WGS) entry which is preliminary data.</text>
</comment>
<dbReference type="Proteomes" id="UP001642464">
    <property type="component" value="Unassembled WGS sequence"/>
</dbReference>
<organism evidence="1 2">
    <name type="scientific">Durusdinium trenchii</name>
    <dbReference type="NCBI Taxonomy" id="1381693"/>
    <lineage>
        <taxon>Eukaryota</taxon>
        <taxon>Sar</taxon>
        <taxon>Alveolata</taxon>
        <taxon>Dinophyceae</taxon>
        <taxon>Suessiales</taxon>
        <taxon>Symbiodiniaceae</taxon>
        <taxon>Durusdinium</taxon>
    </lineage>
</organism>
<evidence type="ECO:0000313" key="1">
    <source>
        <dbReference type="EMBL" id="CAK9010035.1"/>
    </source>
</evidence>
<name>A0ABP0J6K8_9DINO</name>
<keyword evidence="2" id="KW-1185">Reference proteome</keyword>
<dbReference type="InterPro" id="IPR050914">
    <property type="entry name" value="snRNP_SmB/NAA38-like"/>
</dbReference>
<dbReference type="InterPro" id="IPR010920">
    <property type="entry name" value="LSM_dom_sf"/>
</dbReference>
<dbReference type="PANTHER" id="PTHR10701">
    <property type="entry name" value="SMALL NUCLEAR RIBONUCLEOPROTEIN-ASSOCIATED PROTEIN B AND N"/>
    <property type="match status" value="1"/>
</dbReference>
<dbReference type="SUPFAM" id="SSF50182">
    <property type="entry name" value="Sm-like ribonucleoproteins"/>
    <property type="match status" value="1"/>
</dbReference>
<sequence>MSTPLVSNVNANDAADAKRVMSELMNTVVRAHIEDGRIISGQLWCFDQLKNLILLSGYETRNSEDGTHNRALGPLVMVPGKYIRKLEATKSAWEAIQTKDNEA</sequence>
<accession>A0ABP0J6K8</accession>
<evidence type="ECO:0000313" key="2">
    <source>
        <dbReference type="Proteomes" id="UP001642464"/>
    </source>
</evidence>
<dbReference type="PANTHER" id="PTHR10701:SF5">
    <property type="entry name" value="N-ALPHA-ACETYLTRANSFERASE 38, NATC AUXILIARY SUBUNIT"/>
    <property type="match status" value="1"/>
</dbReference>
<protein>
    <submittedName>
        <fullName evidence="1">Uncharacterized protein</fullName>
    </submittedName>
</protein>